<keyword evidence="7 14" id="KW-0479">Metal-binding</keyword>
<dbReference type="CDD" id="cd20628">
    <property type="entry name" value="CYP4"/>
    <property type="match status" value="1"/>
</dbReference>
<comment type="similarity">
    <text evidence="5 14">Belongs to the cytochrome P450 family.</text>
</comment>
<dbReference type="InterPro" id="IPR036396">
    <property type="entry name" value="Cyt_P450_sf"/>
</dbReference>
<comment type="cofactor">
    <cofactor evidence="1">
        <name>heme</name>
        <dbReference type="ChEBI" id="CHEBI:30413"/>
    </cofactor>
</comment>
<keyword evidence="6 14" id="KW-0349">Heme</keyword>
<dbReference type="Pfam" id="PF00067">
    <property type="entry name" value="p450"/>
    <property type="match status" value="1"/>
</dbReference>
<comment type="subcellular location">
    <subcellularLocation>
        <location evidence="4">Endoplasmic reticulum membrane</location>
        <topology evidence="4">Peripheral membrane protein</topology>
    </subcellularLocation>
    <subcellularLocation>
        <location evidence="3">Microsome membrane</location>
        <topology evidence="3">Peripheral membrane protein</topology>
    </subcellularLocation>
</comment>
<evidence type="ECO:0000256" key="1">
    <source>
        <dbReference type="ARBA" id="ARBA00001971"/>
    </source>
</evidence>
<evidence type="ECO:0000256" key="5">
    <source>
        <dbReference type="ARBA" id="ARBA00010617"/>
    </source>
</evidence>
<keyword evidence="10 14" id="KW-0560">Oxidoreductase</keyword>
<dbReference type="InterPro" id="IPR002401">
    <property type="entry name" value="Cyt_P450_E_grp-I"/>
</dbReference>
<keyword evidence="8" id="KW-0256">Endoplasmic reticulum</keyword>
<evidence type="ECO:0000256" key="8">
    <source>
        <dbReference type="ARBA" id="ARBA00022824"/>
    </source>
</evidence>
<keyword evidence="11 14" id="KW-0408">Iron</keyword>
<dbReference type="InterPro" id="IPR001128">
    <property type="entry name" value="Cyt_P450"/>
</dbReference>
<dbReference type="PANTHER" id="PTHR24291">
    <property type="entry name" value="CYTOCHROME P450 FAMILY 4"/>
    <property type="match status" value="1"/>
</dbReference>
<comment type="function">
    <text evidence="2">May be involved in the metabolism of insect hormones and in the breakdown of synthetic insecticides.</text>
</comment>
<evidence type="ECO:0000313" key="17">
    <source>
        <dbReference type="RefSeq" id="XP_046587951.1"/>
    </source>
</evidence>
<feature type="transmembrane region" description="Helical" evidence="15">
    <location>
        <begin position="6"/>
        <end position="25"/>
    </location>
</feature>
<keyword evidence="15" id="KW-0812">Transmembrane</keyword>
<evidence type="ECO:0000256" key="11">
    <source>
        <dbReference type="ARBA" id="ARBA00023004"/>
    </source>
</evidence>
<dbReference type="InterPro" id="IPR017972">
    <property type="entry name" value="Cyt_P450_CS"/>
</dbReference>
<evidence type="ECO:0000256" key="4">
    <source>
        <dbReference type="ARBA" id="ARBA00004406"/>
    </source>
</evidence>
<dbReference type="SUPFAM" id="SSF48264">
    <property type="entry name" value="Cytochrome P450"/>
    <property type="match status" value="1"/>
</dbReference>
<dbReference type="PRINTS" id="PR00463">
    <property type="entry name" value="EP450I"/>
</dbReference>
<keyword evidence="12 14" id="KW-0503">Monooxygenase</keyword>
<name>A0ABM3FIU9_NEOLC</name>
<keyword evidence="16" id="KW-1185">Reference proteome</keyword>
<evidence type="ECO:0000256" key="13">
    <source>
        <dbReference type="ARBA" id="ARBA00023136"/>
    </source>
</evidence>
<sequence length="508" mass="58662">MFSETHFVVGATFLSGLILLVIYHLRRLRLYKKASKFCGPPTLPFVGNAFQFFGNTEDIFNKCIELSRVYPSPYRFWLGPQLLIFLSGPEEVKTVLRSEKAIEKSKLYDFFQPWLGKGLFTAPEKIWRVHRKLIGPTFNLKILESFVAVFAAQSNVMVKKMEAELNGAEFPVFDYVSKCTLDIICETTMGVSMRAQIKNECSYVEAAEKTFAIVYQRMFKVWLHPSAIFNRTQLGTEQNKHINTMHNFTNNVIQRKKKSLLNKTAVSGEDNEGDSPFQRKAYLDFLMELTHDKMKLSDSELREEVETMMLAGNDTVANVISTVMLMLALHPDVQKKAYLELREIYGSSDPDERNVTHDDLERMEYLEFVIKESLRVIPIAPLIARTLSDELDIGEYTLPKGCVVVIDILTMHRNEDTWPDPLKFDPDRFLPEEVTKRHAYSYIPFSAGPRNCIGLRFAMMEMKTVLATILRRYIIKKDIFVPLADIKLKMDGLMKPVEPIMLRIEERW</sequence>
<dbReference type="InterPro" id="IPR050196">
    <property type="entry name" value="Cytochrome_P450_Monoox"/>
</dbReference>
<evidence type="ECO:0000256" key="12">
    <source>
        <dbReference type="ARBA" id="ARBA00023033"/>
    </source>
</evidence>
<proteinExistence type="inferred from homology"/>
<evidence type="ECO:0000256" key="15">
    <source>
        <dbReference type="SAM" id="Phobius"/>
    </source>
</evidence>
<keyword evidence="9" id="KW-0492">Microsome</keyword>
<keyword evidence="13 15" id="KW-0472">Membrane</keyword>
<evidence type="ECO:0000256" key="6">
    <source>
        <dbReference type="ARBA" id="ARBA00022617"/>
    </source>
</evidence>
<evidence type="ECO:0000256" key="9">
    <source>
        <dbReference type="ARBA" id="ARBA00022848"/>
    </source>
</evidence>
<dbReference type="Gene3D" id="1.10.630.10">
    <property type="entry name" value="Cytochrome P450"/>
    <property type="match status" value="1"/>
</dbReference>
<evidence type="ECO:0000256" key="14">
    <source>
        <dbReference type="RuleBase" id="RU000461"/>
    </source>
</evidence>
<dbReference type="GeneID" id="107225540"/>
<evidence type="ECO:0000256" key="3">
    <source>
        <dbReference type="ARBA" id="ARBA00004174"/>
    </source>
</evidence>
<evidence type="ECO:0000256" key="10">
    <source>
        <dbReference type="ARBA" id="ARBA00023002"/>
    </source>
</evidence>
<evidence type="ECO:0000313" key="16">
    <source>
        <dbReference type="Proteomes" id="UP000829291"/>
    </source>
</evidence>
<dbReference type="Proteomes" id="UP000829291">
    <property type="component" value="Chromosome 2"/>
</dbReference>
<accession>A0ABM3FIU9</accession>
<dbReference type="PROSITE" id="PS00086">
    <property type="entry name" value="CYTOCHROME_P450"/>
    <property type="match status" value="1"/>
</dbReference>
<organism evidence="16 17">
    <name type="scientific">Neodiprion lecontei</name>
    <name type="common">Redheaded pine sawfly</name>
    <dbReference type="NCBI Taxonomy" id="441921"/>
    <lineage>
        <taxon>Eukaryota</taxon>
        <taxon>Metazoa</taxon>
        <taxon>Ecdysozoa</taxon>
        <taxon>Arthropoda</taxon>
        <taxon>Hexapoda</taxon>
        <taxon>Insecta</taxon>
        <taxon>Pterygota</taxon>
        <taxon>Neoptera</taxon>
        <taxon>Endopterygota</taxon>
        <taxon>Hymenoptera</taxon>
        <taxon>Tenthredinoidea</taxon>
        <taxon>Diprionidae</taxon>
        <taxon>Diprioninae</taxon>
        <taxon>Neodiprion</taxon>
    </lineage>
</organism>
<evidence type="ECO:0000256" key="7">
    <source>
        <dbReference type="ARBA" id="ARBA00022723"/>
    </source>
</evidence>
<dbReference type="PANTHER" id="PTHR24291:SF189">
    <property type="entry name" value="CYTOCHROME P450 4C3-RELATED"/>
    <property type="match status" value="1"/>
</dbReference>
<dbReference type="PRINTS" id="PR00385">
    <property type="entry name" value="P450"/>
</dbReference>
<dbReference type="RefSeq" id="XP_046587951.1">
    <property type="nucleotide sequence ID" value="XM_046731995.1"/>
</dbReference>
<reference evidence="17" key="1">
    <citation type="submission" date="2025-08" db="UniProtKB">
        <authorList>
            <consortium name="RefSeq"/>
        </authorList>
    </citation>
    <scope>IDENTIFICATION</scope>
    <source>
        <tissue evidence="17">Thorax and Abdomen</tissue>
    </source>
</reference>
<evidence type="ECO:0000256" key="2">
    <source>
        <dbReference type="ARBA" id="ARBA00003690"/>
    </source>
</evidence>
<keyword evidence="15" id="KW-1133">Transmembrane helix</keyword>
<gene>
    <name evidence="17" type="primary">LOC107225540</name>
</gene>
<protein>
    <submittedName>
        <fullName evidence="17">Cytochrome P450 4C1-like</fullName>
    </submittedName>
</protein>